<evidence type="ECO:0000313" key="4">
    <source>
        <dbReference type="Proteomes" id="UP000815325"/>
    </source>
</evidence>
<keyword evidence="2" id="KW-0812">Transmembrane</keyword>
<evidence type="ECO:0000256" key="1">
    <source>
        <dbReference type="SAM" id="MobiDB-lite"/>
    </source>
</evidence>
<accession>A0ABQ7GIG0</accession>
<dbReference type="EMBL" id="MU069759">
    <property type="protein sequence ID" value="KAF5834396.1"/>
    <property type="molecule type" value="Genomic_DNA"/>
</dbReference>
<protein>
    <submittedName>
        <fullName evidence="3">Uncharacterized protein</fullName>
    </submittedName>
</protein>
<comment type="caution">
    <text evidence="3">The sequence shown here is derived from an EMBL/GenBank/DDBJ whole genome shotgun (WGS) entry which is preliminary data.</text>
</comment>
<evidence type="ECO:0000313" key="3">
    <source>
        <dbReference type="EMBL" id="KAF5834396.1"/>
    </source>
</evidence>
<gene>
    <name evidence="3" type="ORF">DUNSADRAFT_8951</name>
</gene>
<feature type="transmembrane region" description="Helical" evidence="2">
    <location>
        <begin position="20"/>
        <end position="36"/>
    </location>
</feature>
<keyword evidence="2" id="KW-1133">Transmembrane helix</keyword>
<sequence>MAGRGILPIDCEGGWDNSCFVLGGCFLFCSWLYLVIFDVVTYPFLGGLLGGNLLLARCQSFLAVPKLARHKQRQATRSEARATPFTFQPSDVKASALAADARPTTSTTLLLASLLAHPHPAVVATAAGAVRQLLLLMPQTALYFLPLVLYSLQQSSLSGSGPCNSSITSSTSTSTSNSMPVKGDPQAASRAAAGAQAALLSLLPAMAADAPNAPFALRALQPLLSLTAPPLVRCMGLRLMVDIWHSSGKGWARAEAALSAFLPPGAAHAANTPLPLLRVTQAALCRSVCEKDPHAGVQLVAVLQLIFFPSEPPPQPSMFYDAAGHAKLTHTPPSFLWADQTHLPSCSDHAAGHHTPSPSKSAWAGLLILQFQGLAT</sequence>
<keyword evidence="2" id="KW-0472">Membrane</keyword>
<keyword evidence="4" id="KW-1185">Reference proteome</keyword>
<feature type="region of interest" description="Disordered" evidence="1">
    <location>
        <begin position="158"/>
        <end position="185"/>
    </location>
</feature>
<dbReference type="Proteomes" id="UP000815325">
    <property type="component" value="Unassembled WGS sequence"/>
</dbReference>
<proteinExistence type="predicted"/>
<reference evidence="3" key="1">
    <citation type="submission" date="2017-08" db="EMBL/GenBank/DDBJ databases">
        <authorList>
            <person name="Polle J.E."/>
            <person name="Barry K."/>
            <person name="Cushman J."/>
            <person name="Schmutz J."/>
            <person name="Tran D."/>
            <person name="Hathwaick L.T."/>
            <person name="Yim W.C."/>
            <person name="Jenkins J."/>
            <person name="Mckie-Krisberg Z.M."/>
            <person name="Prochnik S."/>
            <person name="Lindquist E."/>
            <person name="Dockter R.B."/>
            <person name="Adam C."/>
            <person name="Molina H."/>
            <person name="Bunkerborg J."/>
            <person name="Jin E."/>
            <person name="Buchheim M."/>
            <person name="Magnuson J."/>
        </authorList>
    </citation>
    <scope>NUCLEOTIDE SEQUENCE</scope>
    <source>
        <strain evidence="3">CCAP 19/18</strain>
    </source>
</reference>
<evidence type="ECO:0000256" key="2">
    <source>
        <dbReference type="SAM" id="Phobius"/>
    </source>
</evidence>
<organism evidence="3 4">
    <name type="scientific">Dunaliella salina</name>
    <name type="common">Green alga</name>
    <name type="synonym">Protococcus salinus</name>
    <dbReference type="NCBI Taxonomy" id="3046"/>
    <lineage>
        <taxon>Eukaryota</taxon>
        <taxon>Viridiplantae</taxon>
        <taxon>Chlorophyta</taxon>
        <taxon>core chlorophytes</taxon>
        <taxon>Chlorophyceae</taxon>
        <taxon>CS clade</taxon>
        <taxon>Chlamydomonadales</taxon>
        <taxon>Dunaliellaceae</taxon>
        <taxon>Dunaliella</taxon>
    </lineage>
</organism>
<name>A0ABQ7GIG0_DUNSA</name>